<dbReference type="GO" id="GO:0036503">
    <property type="term" value="P:ERAD pathway"/>
    <property type="evidence" value="ECO:0007669"/>
    <property type="project" value="TreeGrafter"/>
</dbReference>
<keyword evidence="3 10" id="KW-0963">Cytoplasm</keyword>
<evidence type="ECO:0000256" key="10">
    <source>
        <dbReference type="PROSITE-ProRule" id="PRU01389"/>
    </source>
</evidence>
<dbReference type="InterPro" id="IPR036770">
    <property type="entry name" value="Ankyrin_rpt-contain_sf"/>
</dbReference>
<accession>A0A0A8L9W9</accession>
<keyword evidence="8" id="KW-0040">ANK repeat</keyword>
<proteinExistence type="inferred from homology"/>
<keyword evidence="9 11" id="KW-0175">Coiled coil</keyword>
<dbReference type="Proteomes" id="UP000031516">
    <property type="component" value="Unassembled WGS sequence"/>
</dbReference>
<evidence type="ECO:0000256" key="6">
    <source>
        <dbReference type="ARBA" id="ARBA00022759"/>
    </source>
</evidence>
<dbReference type="GO" id="GO:0016787">
    <property type="term" value="F:hydrolase activity"/>
    <property type="evidence" value="ECO:0007669"/>
    <property type="project" value="UniProtKB-KW"/>
</dbReference>
<dbReference type="AlphaFoldDB" id="A0A0A8L9W9"/>
<protein>
    <submittedName>
        <fullName evidence="14">WGS project CCBQ000000000 data, contig 00015</fullName>
    </submittedName>
</protein>
<dbReference type="PANTHER" id="PTHR16036">
    <property type="entry name" value="ANKYRIN REPEAT AND ZINC FINGER DOMAIN-CONTAINING PROTEIN 1"/>
    <property type="match status" value="1"/>
</dbReference>
<gene>
    <name evidence="14" type="ORF">KLDO_g4086</name>
</gene>
<evidence type="ECO:0000256" key="1">
    <source>
        <dbReference type="ARBA" id="ARBA00004496"/>
    </source>
</evidence>
<dbReference type="SUPFAM" id="SSF48403">
    <property type="entry name" value="Ankyrin repeat"/>
    <property type="match status" value="1"/>
</dbReference>
<comment type="caution">
    <text evidence="14">The sequence shown here is derived from an EMBL/GenBank/DDBJ whole genome shotgun (WGS) entry which is preliminary data.</text>
</comment>
<feature type="coiled-coil region" evidence="11">
    <location>
        <begin position="544"/>
        <end position="574"/>
    </location>
</feature>
<dbReference type="InterPro" id="IPR047139">
    <property type="entry name" value="ANKZ1/VMS1"/>
</dbReference>
<feature type="region of interest" description="Disordered" evidence="12">
    <location>
        <begin position="271"/>
        <end position="297"/>
    </location>
</feature>
<evidence type="ECO:0000256" key="11">
    <source>
        <dbReference type="SAM" id="Coils"/>
    </source>
</evidence>
<keyword evidence="4 10" id="KW-0540">Nuclease</keyword>
<dbReference type="PANTHER" id="PTHR16036:SF2">
    <property type="entry name" value="TRNA ENDONUCLEASE ANKZF1"/>
    <property type="match status" value="1"/>
</dbReference>
<evidence type="ECO:0000256" key="7">
    <source>
        <dbReference type="ARBA" id="ARBA00022801"/>
    </source>
</evidence>
<reference evidence="14 15" key="1">
    <citation type="submission" date="2014-03" db="EMBL/GenBank/DDBJ databases">
        <title>The genome of Kluyveromyces dobzhanskii.</title>
        <authorList>
            <person name="Nystedt B."/>
            <person name="Astrom S."/>
        </authorList>
    </citation>
    <scope>NUCLEOTIDE SEQUENCE [LARGE SCALE GENOMIC DNA]</scope>
    <source>
        <strain evidence="14 15">CBS 2104</strain>
    </source>
</reference>
<evidence type="ECO:0000256" key="3">
    <source>
        <dbReference type="ARBA" id="ARBA00022490"/>
    </source>
</evidence>
<evidence type="ECO:0000256" key="2">
    <source>
        <dbReference type="ARBA" id="ARBA00009262"/>
    </source>
</evidence>
<evidence type="ECO:0000256" key="12">
    <source>
        <dbReference type="SAM" id="MobiDB-lite"/>
    </source>
</evidence>
<comment type="subcellular location">
    <subcellularLocation>
        <location evidence="1">Cytoplasm</location>
    </subcellularLocation>
</comment>
<keyword evidence="6 10" id="KW-0255">Endonuclease</keyword>
<comment type="similarity">
    <text evidence="2 10">Belongs to the ANKZF1/VMS1 family.</text>
</comment>
<evidence type="ECO:0000313" key="15">
    <source>
        <dbReference type="Proteomes" id="UP000031516"/>
    </source>
</evidence>
<evidence type="ECO:0000256" key="5">
    <source>
        <dbReference type="ARBA" id="ARBA00022737"/>
    </source>
</evidence>
<dbReference type="InterPro" id="IPR041175">
    <property type="entry name" value="VLRF1/Vms1"/>
</dbReference>
<keyword evidence="7 10" id="KW-0378">Hydrolase</keyword>
<evidence type="ECO:0000256" key="8">
    <source>
        <dbReference type="ARBA" id="ARBA00023043"/>
    </source>
</evidence>
<name>A0A0A8L9W9_9SACH</name>
<dbReference type="PROSITE" id="PS52044">
    <property type="entry name" value="VLRF1"/>
    <property type="match status" value="1"/>
</dbReference>
<dbReference type="GO" id="GO:0004519">
    <property type="term" value="F:endonuclease activity"/>
    <property type="evidence" value="ECO:0007669"/>
    <property type="project" value="UniProtKB-KW"/>
</dbReference>
<dbReference type="Pfam" id="PF18826">
    <property type="entry name" value="bVLRF1"/>
    <property type="match status" value="1"/>
</dbReference>
<dbReference type="OrthoDB" id="429841at2759"/>
<dbReference type="GO" id="GO:0005737">
    <property type="term" value="C:cytoplasm"/>
    <property type="evidence" value="ECO:0007669"/>
    <property type="project" value="UniProtKB-SubCell"/>
</dbReference>
<feature type="domain" description="VLRF1" evidence="13">
    <location>
        <begin position="218"/>
        <end position="379"/>
    </location>
</feature>
<dbReference type="EMBL" id="CCBQ010000045">
    <property type="protein sequence ID" value="CDO95861.1"/>
    <property type="molecule type" value="Genomic_DNA"/>
</dbReference>
<keyword evidence="5" id="KW-0677">Repeat</keyword>
<keyword evidence="15" id="KW-1185">Reference proteome</keyword>
<feature type="active site" evidence="10">
    <location>
        <position position="282"/>
    </location>
</feature>
<evidence type="ECO:0000259" key="13">
    <source>
        <dbReference type="PROSITE" id="PS52044"/>
    </source>
</evidence>
<sequence length="623" mass="70359">MTEKISKNDLYVYGLSDDILSSLQVLSFDSDLNEVEAIHSDSESLVEEKVKVKVKTVPSCNSCGIESFPENSDDHRLHFKTDLHRFNIKRTINGLRPVDAEQFENLVQSQENTTADDSGSESSSNEESGEDEGDTEYVNGGHSDQLTAILEAELQDLNLKDSETGPASHLNTQSPLIFMRSEKLSQGKVFGVYKSLFHGNEQDSPLKSIYSWKKQENTQHFSVLFMIGGGHFAGAVISHQRIATSGNSMNKSNMSVQEQAVQVLEQKTFHRYTTRRKQGGSQSANDNAKGKANSAGSSLRRYNEAALKMDVQALLKKWEPYISKCDNIFIRANSVADRKIFLENTCISKTDSRLKSFPFTTMRPTSNELRRAWTQLSYLSISDKPQPKVKKTQIEPTKEKVKSKAASSEVEELKSEEELHTEKLISFIQKSKAPLLITYIKKNNLDINFRLQPSSEYHHTPTMLHFASFHSLKHMVLVLLSNLKADPTITNNTGKTAWDLAKDRSVKESFQLARYNIGEHSTDWKASHVGDALSAEQIDEMHKKEALEEENRQKVLMQKELQAAKERIKEDKELNKGPGTTLGTMSTNLQINLNSLNDDQRMRLMREQRARAAEARMKQFSGN</sequence>
<dbReference type="Gene3D" id="1.25.40.20">
    <property type="entry name" value="Ankyrin repeat-containing domain"/>
    <property type="match status" value="1"/>
</dbReference>
<feature type="region of interest" description="Disordered" evidence="12">
    <location>
        <begin position="109"/>
        <end position="141"/>
    </location>
</feature>
<evidence type="ECO:0000313" key="14">
    <source>
        <dbReference type="EMBL" id="CDO95861.1"/>
    </source>
</evidence>
<evidence type="ECO:0000256" key="9">
    <source>
        <dbReference type="ARBA" id="ARBA00023054"/>
    </source>
</evidence>
<evidence type="ECO:0000256" key="4">
    <source>
        <dbReference type="ARBA" id="ARBA00022722"/>
    </source>
</evidence>
<organism evidence="14 15">
    <name type="scientific">Kluyveromyces dobzhanskii CBS 2104</name>
    <dbReference type="NCBI Taxonomy" id="1427455"/>
    <lineage>
        <taxon>Eukaryota</taxon>
        <taxon>Fungi</taxon>
        <taxon>Dikarya</taxon>
        <taxon>Ascomycota</taxon>
        <taxon>Saccharomycotina</taxon>
        <taxon>Saccharomycetes</taxon>
        <taxon>Saccharomycetales</taxon>
        <taxon>Saccharomycetaceae</taxon>
        <taxon>Kluyveromyces</taxon>
    </lineage>
</organism>
<comment type="domain">
    <text evidence="10">The VLRF1 domain mediates binding to the 60S ribosomal subunit.</text>
</comment>
<feature type="compositionally biased region" description="Low complexity" evidence="12">
    <location>
        <begin position="116"/>
        <end position="126"/>
    </location>
</feature>